<accession>A0A3A1Y374</accession>
<gene>
    <name evidence="3" type="ORF">CKF59_07485</name>
</gene>
<dbReference type="AlphaFoldDB" id="A0A3A1Y374"/>
<dbReference type="OrthoDB" id="5679263at2"/>
<keyword evidence="2" id="KW-0472">Membrane</keyword>
<dbReference type="RefSeq" id="WP_147397153.1">
    <property type="nucleotide sequence ID" value="NZ_NRJF01000268.1"/>
</dbReference>
<evidence type="ECO:0000313" key="3">
    <source>
        <dbReference type="EMBL" id="RIY31658.1"/>
    </source>
</evidence>
<feature type="coiled-coil region" evidence="1">
    <location>
        <begin position="284"/>
        <end position="379"/>
    </location>
</feature>
<comment type="caution">
    <text evidence="3">The sequence shown here is derived from an EMBL/GenBank/DDBJ whole genome shotgun (WGS) entry which is preliminary data.</text>
</comment>
<proteinExistence type="predicted"/>
<keyword evidence="1" id="KW-0175">Coiled coil</keyword>
<dbReference type="EMBL" id="NRJF01000268">
    <property type="protein sequence ID" value="RIY31658.1"/>
    <property type="molecule type" value="Genomic_DNA"/>
</dbReference>
<keyword evidence="2" id="KW-0812">Transmembrane</keyword>
<name>A0A3A1Y374_9GAMM</name>
<dbReference type="Proteomes" id="UP000265964">
    <property type="component" value="Unassembled WGS sequence"/>
</dbReference>
<keyword evidence="4" id="KW-1185">Reference proteome</keyword>
<evidence type="ECO:0000313" key="4">
    <source>
        <dbReference type="Proteomes" id="UP000265964"/>
    </source>
</evidence>
<evidence type="ECO:0000256" key="2">
    <source>
        <dbReference type="SAM" id="Phobius"/>
    </source>
</evidence>
<reference evidence="3 4" key="1">
    <citation type="submission" date="2017-08" db="EMBL/GenBank/DDBJ databases">
        <title>Reclassification of Bisgaard taxon 37 and 44.</title>
        <authorList>
            <person name="Christensen H."/>
        </authorList>
    </citation>
    <scope>NUCLEOTIDE SEQUENCE [LARGE SCALE GENOMIC DNA]</scope>
    <source>
        <strain evidence="3 4">EEAB3T1</strain>
    </source>
</reference>
<sequence length="554" mass="62521">MSVNNTFKNFNWGLNGADSGHQYKMDDELRSLMIAHSQLEINSKIDLPSGNNITKLLADPAKARSKGIVRVSINVLPFKVGETSAGVSLLGDLRYYFGYYQPVFQKEGDRTGNYTGSFVLTKPGVKLTNEQIIQPILNTLSGLNRYVRETLVDEENNRYKASLTESELPSVQFQNQLQDLDHRFENNRNNDPLLVQQLGKELPFDYPANTPLVIDASQDLNSIARVIAIVINSDIFYQFREVYFALDQEAVASFGGKVLNIVAFNTLLLSKSFNFTKRNIFSLGKELGQTRQNYEAKLVNLQQQAQAELKNTEEKFNAEKVKLNNDLVNAQNQITNLSNDKSNLIADKDNLKKELEEVSQELNAQLKINEKEKEKLNVISLGLGTQLQNLKQAFEQKNYTEAEKYLVDFEANDPVKSLLVSFKPYYETLQNKAKDLSSKESTLKNESARLKQEQAEFQANKATYKQAIEVQDILIREKVISNNEPKDTLNIKLREALKPKGNGAVTSLVGVLFFLIGVLVLGISFYFITPVKKLFLSPDELAKLEAPEPPKSKL</sequence>
<feature type="non-terminal residue" evidence="3">
    <location>
        <position position="554"/>
    </location>
</feature>
<feature type="coiled-coil region" evidence="1">
    <location>
        <begin position="426"/>
        <end position="460"/>
    </location>
</feature>
<evidence type="ECO:0000256" key="1">
    <source>
        <dbReference type="SAM" id="Coils"/>
    </source>
</evidence>
<feature type="transmembrane region" description="Helical" evidence="2">
    <location>
        <begin position="504"/>
        <end position="528"/>
    </location>
</feature>
<organism evidence="3 4">
    <name type="scientific">Psittacicella gerlachiana</name>
    <dbReference type="NCBI Taxonomy" id="2028574"/>
    <lineage>
        <taxon>Bacteria</taxon>
        <taxon>Pseudomonadati</taxon>
        <taxon>Pseudomonadota</taxon>
        <taxon>Gammaproteobacteria</taxon>
        <taxon>Pasteurellales</taxon>
        <taxon>Psittacicellaceae</taxon>
        <taxon>Psittacicella</taxon>
    </lineage>
</organism>
<protein>
    <submittedName>
        <fullName evidence="3">Uncharacterized protein</fullName>
    </submittedName>
</protein>
<keyword evidence="2" id="KW-1133">Transmembrane helix</keyword>